<dbReference type="Pfam" id="PF12158">
    <property type="entry name" value="DUF3592"/>
    <property type="match status" value="1"/>
</dbReference>
<evidence type="ECO:0000256" key="1">
    <source>
        <dbReference type="SAM" id="Phobius"/>
    </source>
</evidence>
<evidence type="ECO:0000313" key="3">
    <source>
        <dbReference type="EMBL" id="GID11881.1"/>
    </source>
</evidence>
<accession>A0A8J3J5B3</accession>
<sequence>MHIPDAWRHAAPVLAVGVLLLAVSCFGVIRSRRFLAGAERATGRIVAVETSRQGAPGSTVKYRVCRPVVVFTTIEGVTVRATAVTGSTIRPVTGTAVDVLYDPSHPNQGARIDTTRGRGTAALGLLGVAGAVLILVGLRLALLR</sequence>
<organism evidence="3 4">
    <name type="scientific">Actinocatenispora rupis</name>
    <dbReference type="NCBI Taxonomy" id="519421"/>
    <lineage>
        <taxon>Bacteria</taxon>
        <taxon>Bacillati</taxon>
        <taxon>Actinomycetota</taxon>
        <taxon>Actinomycetes</taxon>
        <taxon>Micromonosporales</taxon>
        <taxon>Micromonosporaceae</taxon>
        <taxon>Actinocatenispora</taxon>
    </lineage>
</organism>
<feature type="transmembrane region" description="Helical" evidence="1">
    <location>
        <begin position="6"/>
        <end position="29"/>
    </location>
</feature>
<reference evidence="3" key="1">
    <citation type="submission" date="2021-01" db="EMBL/GenBank/DDBJ databases">
        <title>Whole genome shotgun sequence of Actinocatenispora rupis NBRC 107355.</title>
        <authorList>
            <person name="Komaki H."/>
            <person name="Tamura T."/>
        </authorList>
    </citation>
    <scope>NUCLEOTIDE SEQUENCE</scope>
    <source>
        <strain evidence="3">NBRC 107355</strain>
    </source>
</reference>
<dbReference type="Proteomes" id="UP000612808">
    <property type="component" value="Unassembled WGS sequence"/>
</dbReference>
<proteinExistence type="predicted"/>
<dbReference type="AlphaFoldDB" id="A0A8J3J5B3"/>
<comment type="caution">
    <text evidence="3">The sequence shown here is derived from an EMBL/GenBank/DDBJ whole genome shotgun (WGS) entry which is preliminary data.</text>
</comment>
<dbReference type="EMBL" id="BOMB01000015">
    <property type="protein sequence ID" value="GID11881.1"/>
    <property type="molecule type" value="Genomic_DNA"/>
</dbReference>
<gene>
    <name evidence="3" type="ORF">Aru02nite_27700</name>
</gene>
<protein>
    <recommendedName>
        <fullName evidence="2">DUF3592 domain-containing protein</fullName>
    </recommendedName>
</protein>
<feature type="domain" description="DUF3592" evidence="2">
    <location>
        <begin position="41"/>
        <end position="108"/>
    </location>
</feature>
<evidence type="ECO:0000259" key="2">
    <source>
        <dbReference type="Pfam" id="PF12158"/>
    </source>
</evidence>
<feature type="transmembrane region" description="Helical" evidence="1">
    <location>
        <begin position="121"/>
        <end position="142"/>
    </location>
</feature>
<dbReference type="InterPro" id="IPR021994">
    <property type="entry name" value="DUF3592"/>
</dbReference>
<name>A0A8J3J5B3_9ACTN</name>
<keyword evidence="4" id="KW-1185">Reference proteome</keyword>
<keyword evidence="1" id="KW-0812">Transmembrane</keyword>
<evidence type="ECO:0000313" key="4">
    <source>
        <dbReference type="Proteomes" id="UP000612808"/>
    </source>
</evidence>
<keyword evidence="1" id="KW-0472">Membrane</keyword>
<keyword evidence="1" id="KW-1133">Transmembrane helix</keyword>